<feature type="transmembrane region" description="Helical" evidence="1">
    <location>
        <begin position="101"/>
        <end position="129"/>
    </location>
</feature>
<proteinExistence type="predicted"/>
<dbReference type="InParanoid" id="A0A0H2RPI0"/>
<gene>
    <name evidence="2" type="ORF">SCHPADRAFT_341157</name>
</gene>
<feature type="transmembrane region" description="Helical" evidence="1">
    <location>
        <begin position="12"/>
        <end position="40"/>
    </location>
</feature>
<reference evidence="2 3" key="1">
    <citation type="submission" date="2015-04" db="EMBL/GenBank/DDBJ databases">
        <title>Complete genome sequence of Schizopora paradoxa KUC8140, a cosmopolitan wood degrader in East Asia.</title>
        <authorList>
            <consortium name="DOE Joint Genome Institute"/>
            <person name="Min B."/>
            <person name="Park H."/>
            <person name="Jang Y."/>
            <person name="Kim J.-J."/>
            <person name="Kim K.H."/>
            <person name="Pangilinan J."/>
            <person name="Lipzen A."/>
            <person name="Riley R."/>
            <person name="Grigoriev I.V."/>
            <person name="Spatafora J.W."/>
            <person name="Choi I.-G."/>
        </authorList>
    </citation>
    <scope>NUCLEOTIDE SEQUENCE [LARGE SCALE GENOMIC DNA]</scope>
    <source>
        <strain evidence="2 3">KUC8140</strain>
    </source>
</reference>
<dbReference type="AlphaFoldDB" id="A0A0H2RPI0"/>
<dbReference type="EMBL" id="KQ085952">
    <property type="protein sequence ID" value="KLO13890.1"/>
    <property type="molecule type" value="Genomic_DNA"/>
</dbReference>
<evidence type="ECO:0000313" key="2">
    <source>
        <dbReference type="EMBL" id="KLO13890.1"/>
    </source>
</evidence>
<keyword evidence="3" id="KW-1185">Reference proteome</keyword>
<keyword evidence="1" id="KW-0472">Membrane</keyword>
<protein>
    <submittedName>
        <fullName evidence="2">Uncharacterized protein</fullName>
    </submittedName>
</protein>
<evidence type="ECO:0000313" key="3">
    <source>
        <dbReference type="Proteomes" id="UP000053477"/>
    </source>
</evidence>
<feature type="transmembrane region" description="Helical" evidence="1">
    <location>
        <begin position="135"/>
        <end position="153"/>
    </location>
</feature>
<keyword evidence="1" id="KW-1133">Transmembrane helix</keyword>
<feature type="transmembrane region" description="Helical" evidence="1">
    <location>
        <begin position="60"/>
        <end position="80"/>
    </location>
</feature>
<accession>A0A0H2RPI0</accession>
<organism evidence="2 3">
    <name type="scientific">Schizopora paradoxa</name>
    <dbReference type="NCBI Taxonomy" id="27342"/>
    <lineage>
        <taxon>Eukaryota</taxon>
        <taxon>Fungi</taxon>
        <taxon>Dikarya</taxon>
        <taxon>Basidiomycota</taxon>
        <taxon>Agaricomycotina</taxon>
        <taxon>Agaricomycetes</taxon>
        <taxon>Hymenochaetales</taxon>
        <taxon>Schizoporaceae</taxon>
        <taxon>Schizopora</taxon>
    </lineage>
</organism>
<keyword evidence="1" id="KW-0812">Transmembrane</keyword>
<dbReference type="Proteomes" id="UP000053477">
    <property type="component" value="Unassembled WGS sequence"/>
</dbReference>
<name>A0A0H2RPI0_9AGAM</name>
<evidence type="ECO:0000256" key="1">
    <source>
        <dbReference type="SAM" id="Phobius"/>
    </source>
</evidence>
<dbReference type="OrthoDB" id="2958007at2759"/>
<sequence length="193" mass="21329">MLRSMGSIKPYTYAPFGGIFGNGMVAGTSYSMYSFTWAATVSSLPGLSRGCLMQYGNNDLWMALPILIFCECLALGLLLVKAAKHSRATKILRTQGPSDNILVTMAHDGIGYFACSIAISIASFLVIKYITYDDFLFILQGAVQAILCSRLLFHVYAVNHRKRESDSDAIQLHQAFEFVRRTYPKSISASEMP</sequence>